<dbReference type="SMART" id="SM00028">
    <property type="entry name" value="TPR"/>
    <property type="match status" value="3"/>
</dbReference>
<dbReference type="NCBIfam" id="NF033920">
    <property type="entry name" value="C39_PA2778_fam"/>
    <property type="match status" value="1"/>
</dbReference>
<dbReference type="PROSITE" id="PS50005">
    <property type="entry name" value="TPR"/>
    <property type="match status" value="1"/>
</dbReference>
<organism evidence="3 4">
    <name type="scientific">Desulfatitalea alkaliphila</name>
    <dbReference type="NCBI Taxonomy" id="2929485"/>
    <lineage>
        <taxon>Bacteria</taxon>
        <taxon>Pseudomonadati</taxon>
        <taxon>Thermodesulfobacteriota</taxon>
        <taxon>Desulfobacteria</taxon>
        <taxon>Desulfobacterales</taxon>
        <taxon>Desulfosarcinaceae</taxon>
        <taxon>Desulfatitalea</taxon>
    </lineage>
</organism>
<dbReference type="InterPro" id="IPR039564">
    <property type="entry name" value="Peptidase_C39-like"/>
</dbReference>
<proteinExistence type="predicted"/>
<dbReference type="AlphaFoldDB" id="A0AA41QYD0"/>
<dbReference type="CDD" id="cd02549">
    <property type="entry name" value="Peptidase_C39A"/>
    <property type="match status" value="1"/>
</dbReference>
<dbReference type="PROSITE" id="PS51257">
    <property type="entry name" value="PROKAR_LIPOPROTEIN"/>
    <property type="match status" value="1"/>
</dbReference>
<sequence>MAGDVRCDCKRASLLLLVLFFLAGCATPNGQWSSLSTDVKPVRVHLTEVPFHSQAALQCGPAALAMTLQWSGVDVGPDTLKEQVFTPGRRGSLQSELISAARRYGRLAYPVAGLGCLLEAVHDGQPVVVLQNLGLSWLARWHYAVVVGYDLEAGQVVLHTGDKAHRPVRLATFERTWRRADHWGLLVLRPAEIPACADETAYLQAALGLQQADRPAAARVAFETAVGHWPGSATARLALGNALYAEGRPAAAIAAFEAAARMAPDHAGAFNNLAHVLAEQGRLAEAEAAARRAVALGGPHAATYRRTLDEILERTGPAAQ</sequence>
<comment type="caution">
    <text evidence="3">The sequence shown here is derived from an EMBL/GenBank/DDBJ whole genome shotgun (WGS) entry which is preliminary data.</text>
</comment>
<gene>
    <name evidence="3" type="ORF">MRX98_01635</name>
</gene>
<dbReference type="Gene3D" id="3.90.70.10">
    <property type="entry name" value="Cysteine proteinases"/>
    <property type="match status" value="1"/>
</dbReference>
<dbReference type="Gene3D" id="1.25.40.10">
    <property type="entry name" value="Tetratricopeptide repeat domain"/>
    <property type="match status" value="1"/>
</dbReference>
<keyword evidence="1" id="KW-0802">TPR repeat</keyword>
<dbReference type="Proteomes" id="UP001165427">
    <property type="component" value="Unassembled WGS sequence"/>
</dbReference>
<dbReference type="InterPro" id="IPR011990">
    <property type="entry name" value="TPR-like_helical_dom_sf"/>
</dbReference>
<dbReference type="RefSeq" id="WP_246902443.1">
    <property type="nucleotide sequence ID" value="NZ_JALJRB010000001.1"/>
</dbReference>
<accession>A0AA41QYD0</accession>
<evidence type="ECO:0000259" key="2">
    <source>
        <dbReference type="Pfam" id="PF13529"/>
    </source>
</evidence>
<dbReference type="Pfam" id="PF13432">
    <property type="entry name" value="TPR_16"/>
    <property type="match status" value="1"/>
</dbReference>
<reference evidence="3" key="1">
    <citation type="submission" date="2022-04" db="EMBL/GenBank/DDBJ databases">
        <title>Desulfatitalea alkaliphila sp. nov., a novel anaerobic sulfate-reducing bacterium isolated from terrestrial mud volcano, Taman Peninsula, Russia.</title>
        <authorList>
            <person name="Khomyakova M.A."/>
            <person name="Merkel A.Y."/>
            <person name="Slobodkin A.I."/>
        </authorList>
    </citation>
    <scope>NUCLEOTIDE SEQUENCE</scope>
    <source>
        <strain evidence="3">M08but</strain>
    </source>
</reference>
<evidence type="ECO:0000313" key="4">
    <source>
        <dbReference type="Proteomes" id="UP001165427"/>
    </source>
</evidence>
<dbReference type="Pfam" id="PF13529">
    <property type="entry name" value="Peptidase_C39_2"/>
    <property type="match status" value="1"/>
</dbReference>
<dbReference type="InterPro" id="IPR039563">
    <property type="entry name" value="Peptidase_C39_single_dom"/>
</dbReference>
<dbReference type="EMBL" id="JALJRB010000001">
    <property type="protein sequence ID" value="MCJ8499262.1"/>
    <property type="molecule type" value="Genomic_DNA"/>
</dbReference>
<feature type="domain" description="Peptidase C39-like" evidence="2">
    <location>
        <begin position="48"/>
        <end position="158"/>
    </location>
</feature>
<name>A0AA41QYD0_9BACT</name>
<evidence type="ECO:0000313" key="3">
    <source>
        <dbReference type="EMBL" id="MCJ8499262.1"/>
    </source>
</evidence>
<protein>
    <submittedName>
        <fullName evidence="3">PA2778 family cysteine peptidase</fullName>
    </submittedName>
</protein>
<keyword evidence="4" id="KW-1185">Reference proteome</keyword>
<dbReference type="InterPro" id="IPR019734">
    <property type="entry name" value="TPR_rpt"/>
</dbReference>
<evidence type="ECO:0000256" key="1">
    <source>
        <dbReference type="PROSITE-ProRule" id="PRU00339"/>
    </source>
</evidence>
<feature type="repeat" description="TPR" evidence="1">
    <location>
        <begin position="233"/>
        <end position="266"/>
    </location>
</feature>
<dbReference type="SUPFAM" id="SSF48452">
    <property type="entry name" value="TPR-like"/>
    <property type="match status" value="1"/>
</dbReference>